<evidence type="ECO:0000313" key="1">
    <source>
        <dbReference type="EMBL" id="CAE55935.1"/>
    </source>
</evidence>
<reference evidence="1" key="1">
    <citation type="submission" date="2003-11" db="EMBL/GenBank/DDBJ databases">
        <authorList>
            <person name="Schulte U."/>
            <person name="Aign V."/>
            <person name="Hoheisel J."/>
            <person name="Brandt P."/>
            <person name="Fartmann B."/>
            <person name="Holland R."/>
            <person name="Nyakatura G."/>
            <person name="Mewes H.W."/>
            <person name="Mannhaupt G."/>
        </authorList>
    </citation>
    <scope>NUCLEOTIDE SEQUENCE</scope>
</reference>
<name>Q6MWU2_NEUCS</name>
<proteinExistence type="predicted"/>
<protein>
    <submittedName>
        <fullName evidence="1">Uncharacterized protein B22L22.050</fullName>
    </submittedName>
</protein>
<reference evidence="1" key="2">
    <citation type="submission" date="2003-11" db="EMBL/GenBank/DDBJ databases">
        <authorList>
            <person name="German Neurospora genome project"/>
        </authorList>
    </citation>
    <scope>NUCLEOTIDE SEQUENCE</scope>
</reference>
<dbReference type="OMA" id="RVFCPAR"/>
<dbReference type="AlphaFoldDB" id="Q6MWU2"/>
<organism evidence="1">
    <name type="scientific">Neurospora crassa</name>
    <dbReference type="NCBI Taxonomy" id="5141"/>
    <lineage>
        <taxon>Eukaryota</taxon>
        <taxon>Fungi</taxon>
        <taxon>Dikarya</taxon>
        <taxon>Ascomycota</taxon>
        <taxon>Pezizomycotina</taxon>
        <taxon>Sordariomycetes</taxon>
        <taxon>Sordariomycetidae</taxon>
        <taxon>Sordariales</taxon>
        <taxon>Sordariaceae</taxon>
        <taxon>Neurospora</taxon>
    </lineage>
</organism>
<gene>
    <name evidence="1" type="primary">B22L22.050</name>
</gene>
<accession>Q6MWU2</accession>
<dbReference type="EMBL" id="BX842592">
    <property type="protein sequence ID" value="CAE55935.1"/>
    <property type="molecule type" value="Genomic_DNA"/>
</dbReference>
<sequence>MAKKATSEVFGASGSYLALNHAVPTIPTSQLPSSPSIDQPFSVPARVFCPARSQVNYLAKQQETLLSLRLALVQLAVE</sequence>